<accession>A0A3L6Q993</accession>
<evidence type="ECO:0000313" key="2">
    <source>
        <dbReference type="Proteomes" id="UP000275267"/>
    </source>
</evidence>
<protein>
    <submittedName>
        <fullName evidence="1">Uncharacterized protein</fullName>
    </submittedName>
</protein>
<gene>
    <name evidence="1" type="ORF">C2845_PM15G04610</name>
</gene>
<dbReference type="AlphaFoldDB" id="A0A3L6Q993"/>
<reference evidence="2" key="1">
    <citation type="journal article" date="2019" name="Nat. Commun.">
        <title>The genome of broomcorn millet.</title>
        <authorList>
            <person name="Zou C."/>
            <person name="Miki D."/>
            <person name="Li D."/>
            <person name="Tang Q."/>
            <person name="Xiao L."/>
            <person name="Rajput S."/>
            <person name="Deng P."/>
            <person name="Jia W."/>
            <person name="Huang R."/>
            <person name="Zhang M."/>
            <person name="Sun Y."/>
            <person name="Hu J."/>
            <person name="Fu X."/>
            <person name="Schnable P.S."/>
            <person name="Li F."/>
            <person name="Zhang H."/>
            <person name="Feng B."/>
            <person name="Zhu X."/>
            <person name="Liu R."/>
            <person name="Schnable J.C."/>
            <person name="Zhu J.-K."/>
            <person name="Zhang H."/>
        </authorList>
    </citation>
    <scope>NUCLEOTIDE SEQUENCE [LARGE SCALE GENOMIC DNA]</scope>
</reference>
<organism evidence="1 2">
    <name type="scientific">Panicum miliaceum</name>
    <name type="common">Proso millet</name>
    <name type="synonym">Broomcorn millet</name>
    <dbReference type="NCBI Taxonomy" id="4540"/>
    <lineage>
        <taxon>Eukaryota</taxon>
        <taxon>Viridiplantae</taxon>
        <taxon>Streptophyta</taxon>
        <taxon>Embryophyta</taxon>
        <taxon>Tracheophyta</taxon>
        <taxon>Spermatophyta</taxon>
        <taxon>Magnoliopsida</taxon>
        <taxon>Liliopsida</taxon>
        <taxon>Poales</taxon>
        <taxon>Poaceae</taxon>
        <taxon>PACMAD clade</taxon>
        <taxon>Panicoideae</taxon>
        <taxon>Panicodae</taxon>
        <taxon>Paniceae</taxon>
        <taxon>Panicinae</taxon>
        <taxon>Panicum</taxon>
        <taxon>Panicum sect. Panicum</taxon>
    </lineage>
</organism>
<dbReference type="OrthoDB" id="10524036at2759"/>
<evidence type="ECO:0000313" key="1">
    <source>
        <dbReference type="EMBL" id="RLM74721.1"/>
    </source>
</evidence>
<name>A0A3L6Q993_PANMI</name>
<sequence length="164" mass="18070">MFRSGKWCIQRPRNGHGLCGEDGELLLSSWESRAVVPLGGGLLCWVNGQRSVLISDVFEEKPTLRHVRYPDDYWYGYLCIAAGGTVKLLNTSAGYCSRRGCSDHVYAVHSWTLQTDGTAWAMDNTADDSAAEPWALTICCSSGYARVQLVYPVVSTNETTQLPS</sequence>
<comment type="caution">
    <text evidence="1">The sequence shown here is derived from an EMBL/GenBank/DDBJ whole genome shotgun (WGS) entry which is preliminary data.</text>
</comment>
<dbReference type="Proteomes" id="UP000275267">
    <property type="component" value="Unassembled WGS sequence"/>
</dbReference>
<proteinExistence type="predicted"/>
<keyword evidence="2" id="KW-1185">Reference proteome</keyword>
<dbReference type="STRING" id="4540.A0A3L6Q993"/>
<dbReference type="EMBL" id="PQIB02000013">
    <property type="protein sequence ID" value="RLM74721.1"/>
    <property type="molecule type" value="Genomic_DNA"/>
</dbReference>